<sequence>MDPHSERRPSDDSLAALYEASPPIVSPVWRLHFLNAREASQNDVFTLLHAINRKVAINVKTVVRTWDEQTPIYWILFEDAVQALVARGFAANAEGENFAKVSGALVKRELFSLAEEEENNPLFVPPIATNRWDNPIQFFSSAAPHYLDHSATPPSSSQASSAEPIVSQSNVPDTPNLPPTRPLLEHIQHATLLERLTLT</sequence>
<dbReference type="EMBL" id="WQMT02000005">
    <property type="protein sequence ID" value="KAG9222044.1"/>
    <property type="molecule type" value="Genomic_DNA"/>
</dbReference>
<proteinExistence type="predicted"/>
<evidence type="ECO:0000313" key="1">
    <source>
        <dbReference type="EMBL" id="KAG9222044.1"/>
    </source>
</evidence>
<organism evidence="1 2">
    <name type="scientific">Pleurotus cornucopiae</name>
    <name type="common">Cornucopia mushroom</name>
    <dbReference type="NCBI Taxonomy" id="5321"/>
    <lineage>
        <taxon>Eukaryota</taxon>
        <taxon>Fungi</taxon>
        <taxon>Dikarya</taxon>
        <taxon>Basidiomycota</taxon>
        <taxon>Agaricomycotina</taxon>
        <taxon>Agaricomycetes</taxon>
        <taxon>Agaricomycetidae</taxon>
        <taxon>Agaricales</taxon>
        <taxon>Pleurotineae</taxon>
        <taxon>Pleurotaceae</taxon>
        <taxon>Pleurotus</taxon>
    </lineage>
</organism>
<gene>
    <name evidence="1" type="ORF">CCMSSC00406_0008029</name>
</gene>
<evidence type="ECO:0000313" key="2">
    <source>
        <dbReference type="Proteomes" id="UP000824881"/>
    </source>
</evidence>
<accession>A0ACB7IV08</accession>
<reference evidence="1 2" key="1">
    <citation type="journal article" date="2021" name="Appl. Environ. Microbiol.">
        <title>Genetic linkage and physical mapping for an oyster mushroom Pleurotus cornucopiae and QTL analysis for the trait cap color.</title>
        <authorList>
            <person name="Zhang Y."/>
            <person name="Gao W."/>
            <person name="Sonnenberg A."/>
            <person name="Chen Q."/>
            <person name="Zhang J."/>
            <person name="Huang C."/>
        </authorList>
    </citation>
    <scope>NUCLEOTIDE SEQUENCE [LARGE SCALE GENOMIC DNA]</scope>
    <source>
        <strain evidence="1">CCMSSC00406</strain>
    </source>
</reference>
<dbReference type="Proteomes" id="UP000824881">
    <property type="component" value="Unassembled WGS sequence"/>
</dbReference>
<comment type="caution">
    <text evidence="1">The sequence shown here is derived from an EMBL/GenBank/DDBJ whole genome shotgun (WGS) entry which is preliminary data.</text>
</comment>
<name>A0ACB7IV08_PLECO</name>
<keyword evidence="2" id="KW-1185">Reference proteome</keyword>
<protein>
    <submittedName>
        <fullName evidence="1">Uncharacterized protein</fullName>
    </submittedName>
</protein>